<accession>A0A4R1SBU4</accession>
<dbReference type="Proteomes" id="UP000295008">
    <property type="component" value="Unassembled WGS sequence"/>
</dbReference>
<reference evidence="2 3" key="1">
    <citation type="submission" date="2019-03" db="EMBL/GenBank/DDBJ databases">
        <title>Genomic Encyclopedia of Type Strains, Phase IV (KMG-IV): sequencing the most valuable type-strain genomes for metagenomic binning, comparative biology and taxonomic classification.</title>
        <authorList>
            <person name="Goeker M."/>
        </authorList>
    </citation>
    <scope>NUCLEOTIDE SEQUENCE [LARGE SCALE GENOMIC DNA]</scope>
    <source>
        <strain evidence="2 3">LX-B</strain>
    </source>
</reference>
<feature type="domain" description="HD-GYP" evidence="1">
    <location>
        <begin position="7"/>
        <end position="202"/>
    </location>
</feature>
<keyword evidence="3" id="KW-1185">Reference proteome</keyword>
<comment type="caution">
    <text evidence="2">The sequence shown here is derived from an EMBL/GenBank/DDBJ whole genome shotgun (WGS) entry which is preliminary data.</text>
</comment>
<dbReference type="Pfam" id="PF13487">
    <property type="entry name" value="HD_5"/>
    <property type="match status" value="1"/>
</dbReference>
<dbReference type="SUPFAM" id="SSF109604">
    <property type="entry name" value="HD-domain/PDEase-like"/>
    <property type="match status" value="1"/>
</dbReference>
<dbReference type="InterPro" id="IPR037522">
    <property type="entry name" value="HD_GYP_dom"/>
</dbReference>
<dbReference type="CDD" id="cd00077">
    <property type="entry name" value="HDc"/>
    <property type="match status" value="1"/>
</dbReference>
<evidence type="ECO:0000259" key="1">
    <source>
        <dbReference type="PROSITE" id="PS51832"/>
    </source>
</evidence>
<evidence type="ECO:0000313" key="2">
    <source>
        <dbReference type="EMBL" id="TCL76968.1"/>
    </source>
</evidence>
<dbReference type="RefSeq" id="WP_132012353.1">
    <property type="nucleotide sequence ID" value="NZ_SLUN01000001.1"/>
</dbReference>
<evidence type="ECO:0000313" key="3">
    <source>
        <dbReference type="Proteomes" id="UP000295008"/>
    </source>
</evidence>
<dbReference type="PROSITE" id="PS51832">
    <property type="entry name" value="HD_GYP"/>
    <property type="match status" value="1"/>
</dbReference>
<protein>
    <submittedName>
        <fullName evidence="2">HD domain-containing protein</fullName>
    </submittedName>
</protein>
<dbReference type="PANTHER" id="PTHR45228">
    <property type="entry name" value="CYCLIC DI-GMP PHOSPHODIESTERASE TM_0186-RELATED"/>
    <property type="match status" value="1"/>
</dbReference>
<name>A0A4R1SBU4_HYDET</name>
<dbReference type="Gene3D" id="1.10.3210.10">
    <property type="entry name" value="Hypothetical protein af1432"/>
    <property type="match status" value="1"/>
</dbReference>
<organism evidence="2 3">
    <name type="scientific">Hydrogenispora ethanolica</name>
    <dbReference type="NCBI Taxonomy" id="1082276"/>
    <lineage>
        <taxon>Bacteria</taxon>
        <taxon>Bacillati</taxon>
        <taxon>Bacillota</taxon>
        <taxon>Hydrogenispora</taxon>
    </lineage>
</organism>
<proteinExistence type="predicted"/>
<sequence length="230" mass="25434">MSSWWVTAEIYHEIIDCLVAALEAKDPYTKGHSTRVADLAYELGGKAGLREEALEDLHLAAHLHDIGKIGIPDGILNKNGPLLPEEQTIIREHPVIGYQILGQSSQLRHLAEIILYHHERWDGLGYPLGLKGEAIPFSSRIIAICDAVDAMSSARPYRKPLSPEECWRELRANRGRQFDPALVELLPELPLFQRAIDHALPSRPSAETAVTGRLQTVAALSAKRARAHAG</sequence>
<dbReference type="OrthoDB" id="9804747at2"/>
<dbReference type="PANTHER" id="PTHR45228:SF4">
    <property type="entry name" value="LIPOPROTEIN"/>
    <property type="match status" value="1"/>
</dbReference>
<dbReference type="AlphaFoldDB" id="A0A4R1SBU4"/>
<dbReference type="InterPro" id="IPR003607">
    <property type="entry name" value="HD/PDEase_dom"/>
</dbReference>
<dbReference type="EMBL" id="SLUN01000001">
    <property type="protein sequence ID" value="TCL76968.1"/>
    <property type="molecule type" value="Genomic_DNA"/>
</dbReference>
<dbReference type="SMART" id="SM00471">
    <property type="entry name" value="HDc"/>
    <property type="match status" value="1"/>
</dbReference>
<dbReference type="InterPro" id="IPR052020">
    <property type="entry name" value="Cyclic_di-GMP/3'3'-cGAMP_PDE"/>
</dbReference>
<gene>
    <name evidence="2" type="ORF">EDC14_1001253</name>
</gene>